<comment type="caution">
    <text evidence="1">The sequence shown here is derived from an EMBL/GenBank/DDBJ whole genome shotgun (WGS) entry which is preliminary data.</text>
</comment>
<name>A0A5S3WFU6_9GAMM</name>
<dbReference type="Proteomes" id="UP000310249">
    <property type="component" value="Unassembled WGS sequence"/>
</dbReference>
<sequence>MCSYALRDDNGVVVGGVVEQGKPGAAAGKRHFTCSKYAGSNILLAFMMYRAISDEVSCISPFKQVYTTVIPHLMRDLPTDHTVRMTNTPKQTYSALKNRFKWIPHRVRDDNGVVVGGVVELGKPGAAAGKRHKYVGSNILFALMMCRAISDVVSCISPFTQAHTTVIPHLMRDLLTGHTVSMSCTEIRQSLSDFKQEKLDSK</sequence>
<protein>
    <submittedName>
        <fullName evidence="1">Uncharacterized protein</fullName>
    </submittedName>
</protein>
<evidence type="ECO:0000313" key="1">
    <source>
        <dbReference type="EMBL" id="TMP23502.1"/>
    </source>
</evidence>
<dbReference type="EMBL" id="PNCI01000089">
    <property type="protein sequence ID" value="TMP23502.1"/>
    <property type="molecule type" value="Genomic_DNA"/>
</dbReference>
<proteinExistence type="predicted"/>
<evidence type="ECO:0000313" key="2">
    <source>
        <dbReference type="Proteomes" id="UP000310249"/>
    </source>
</evidence>
<accession>A0A5S3WFU6</accession>
<reference evidence="1 2" key="1">
    <citation type="submission" date="2018-01" db="EMBL/GenBank/DDBJ databases">
        <authorList>
            <person name="Paulsen S."/>
            <person name="Gram L.K."/>
        </authorList>
    </citation>
    <scope>NUCLEOTIDE SEQUENCE [LARGE SCALE GENOMIC DNA]</scope>
    <source>
        <strain evidence="1 2">S2676</strain>
    </source>
</reference>
<reference evidence="2" key="2">
    <citation type="submission" date="2019-06" db="EMBL/GenBank/DDBJ databases">
        <title>Co-occurence of chitin degradation, pigmentation and bioactivity in marine Pseudoalteromonas.</title>
        <authorList>
            <person name="Sonnenschein E.C."/>
            <person name="Bech P.K."/>
        </authorList>
    </citation>
    <scope>NUCLEOTIDE SEQUENCE [LARGE SCALE GENOMIC DNA]</scope>
    <source>
        <strain evidence="2">S2676</strain>
    </source>
</reference>
<organism evidence="1 2">
    <name type="scientific">Pseudoalteromonas rubra</name>
    <dbReference type="NCBI Taxonomy" id="43658"/>
    <lineage>
        <taxon>Bacteria</taxon>
        <taxon>Pseudomonadati</taxon>
        <taxon>Pseudomonadota</taxon>
        <taxon>Gammaproteobacteria</taxon>
        <taxon>Alteromonadales</taxon>
        <taxon>Pseudoalteromonadaceae</taxon>
        <taxon>Pseudoalteromonas</taxon>
    </lineage>
</organism>
<gene>
    <name evidence="1" type="ORF">CWB99_23175</name>
</gene>
<dbReference type="AlphaFoldDB" id="A0A5S3WFU6"/>